<name>A0A151JNN7_9HYME</name>
<dbReference type="AlphaFoldDB" id="A0A151JNN7"/>
<feature type="region of interest" description="Disordered" evidence="1">
    <location>
        <begin position="89"/>
        <end position="114"/>
    </location>
</feature>
<protein>
    <submittedName>
        <fullName evidence="2">Uncharacterized protein</fullName>
    </submittedName>
</protein>
<evidence type="ECO:0000313" key="2">
    <source>
        <dbReference type="EMBL" id="KYN28166.1"/>
    </source>
</evidence>
<dbReference type="EMBL" id="KQ978812">
    <property type="protein sequence ID" value="KYN28166.1"/>
    <property type="molecule type" value="Genomic_DNA"/>
</dbReference>
<proteinExistence type="predicted"/>
<organism evidence="2 3">
    <name type="scientific">Trachymyrmex cornetzi</name>
    <dbReference type="NCBI Taxonomy" id="471704"/>
    <lineage>
        <taxon>Eukaryota</taxon>
        <taxon>Metazoa</taxon>
        <taxon>Ecdysozoa</taxon>
        <taxon>Arthropoda</taxon>
        <taxon>Hexapoda</taxon>
        <taxon>Insecta</taxon>
        <taxon>Pterygota</taxon>
        <taxon>Neoptera</taxon>
        <taxon>Endopterygota</taxon>
        <taxon>Hymenoptera</taxon>
        <taxon>Apocrita</taxon>
        <taxon>Aculeata</taxon>
        <taxon>Formicoidea</taxon>
        <taxon>Formicidae</taxon>
        <taxon>Myrmicinae</taxon>
        <taxon>Trachymyrmex</taxon>
    </lineage>
</organism>
<evidence type="ECO:0000256" key="1">
    <source>
        <dbReference type="SAM" id="MobiDB-lite"/>
    </source>
</evidence>
<keyword evidence="3" id="KW-1185">Reference proteome</keyword>
<gene>
    <name evidence="2" type="ORF">ALC57_02412</name>
</gene>
<reference evidence="2 3" key="1">
    <citation type="submission" date="2015-09" db="EMBL/GenBank/DDBJ databases">
        <title>Trachymyrmex cornetzi WGS genome.</title>
        <authorList>
            <person name="Nygaard S."/>
            <person name="Hu H."/>
            <person name="Boomsma J."/>
            <person name="Zhang G."/>
        </authorList>
    </citation>
    <scope>NUCLEOTIDE SEQUENCE [LARGE SCALE GENOMIC DNA]</scope>
    <source>
        <strain evidence="2">Tcor2-1</strain>
        <tissue evidence="2">Whole body</tissue>
    </source>
</reference>
<sequence length="135" mass="15403">MDQELQEFLVLIDEKNEIITLFLNKEDMKKASQDSVFLRNLIAKEQSKNKNNNIEPVIEVEELINENLNENDVDKNDAAAMDSLFGDKASIRPPAITSSEGPLDPNQEESSSEKIVSSQLQSKFLYLCVEFIYIY</sequence>
<dbReference type="Proteomes" id="UP000078492">
    <property type="component" value="Unassembled WGS sequence"/>
</dbReference>
<accession>A0A151JNN7</accession>
<evidence type="ECO:0000313" key="3">
    <source>
        <dbReference type="Proteomes" id="UP000078492"/>
    </source>
</evidence>